<dbReference type="eggNOG" id="COG0524">
    <property type="taxonomic scope" value="Bacteria"/>
</dbReference>
<evidence type="ECO:0000313" key="8">
    <source>
        <dbReference type="Proteomes" id="UP000002213"/>
    </source>
</evidence>
<evidence type="ECO:0000256" key="2">
    <source>
        <dbReference type="ARBA" id="ARBA00022679"/>
    </source>
</evidence>
<feature type="compositionally biased region" description="Low complexity" evidence="5">
    <location>
        <begin position="214"/>
        <end position="236"/>
    </location>
</feature>
<accession>C6WR32</accession>
<comment type="similarity">
    <text evidence="1 4">Belongs to the carbohydrate kinase PfkB family.</text>
</comment>
<feature type="region of interest" description="Disordered" evidence="5">
    <location>
        <begin position="210"/>
        <end position="247"/>
    </location>
</feature>
<dbReference type="PRINTS" id="PR00990">
    <property type="entry name" value="RIBOKINASE"/>
</dbReference>
<dbReference type="PANTHER" id="PTHR42774:SF3">
    <property type="entry name" value="KETOHEXOKINASE"/>
    <property type="match status" value="1"/>
</dbReference>
<organism evidence="7 8">
    <name type="scientific">Actinosynnema mirum (strain ATCC 29888 / DSM 43827 / JCM 3225 / NBRC 14064 / NCIMB 13271 / NRRL B-12336 / IMRU 3971 / 101)</name>
    <dbReference type="NCBI Taxonomy" id="446462"/>
    <lineage>
        <taxon>Bacteria</taxon>
        <taxon>Bacillati</taxon>
        <taxon>Actinomycetota</taxon>
        <taxon>Actinomycetes</taxon>
        <taxon>Pseudonocardiales</taxon>
        <taxon>Pseudonocardiaceae</taxon>
        <taxon>Actinosynnema</taxon>
    </lineage>
</organism>
<dbReference type="Gene3D" id="3.40.1190.20">
    <property type="match status" value="1"/>
</dbReference>
<keyword evidence="8" id="KW-1185">Reference proteome</keyword>
<dbReference type="InterPro" id="IPR002173">
    <property type="entry name" value="Carboh/pur_kinase_PfkB_CS"/>
</dbReference>
<dbReference type="Pfam" id="PF00294">
    <property type="entry name" value="PfkB"/>
    <property type="match status" value="2"/>
</dbReference>
<dbReference type="InterPro" id="IPR002139">
    <property type="entry name" value="Ribo/fructo_kinase"/>
</dbReference>
<dbReference type="InterPro" id="IPR011611">
    <property type="entry name" value="PfkB_dom"/>
</dbReference>
<dbReference type="PROSITE" id="PS00584">
    <property type="entry name" value="PFKB_KINASES_2"/>
    <property type="match status" value="1"/>
</dbReference>
<dbReference type="HOGENOM" id="CLU_027634_10_2_11"/>
<dbReference type="InterPro" id="IPR029056">
    <property type="entry name" value="Ribokinase-like"/>
</dbReference>
<protein>
    <submittedName>
        <fullName evidence="7">PfkB domain protein</fullName>
    </submittedName>
</protein>
<feature type="domain" description="Carbohydrate kinase PfkB" evidence="6">
    <location>
        <begin position="3"/>
        <end position="181"/>
    </location>
</feature>
<reference evidence="7 8" key="1">
    <citation type="journal article" date="2009" name="Stand. Genomic Sci.">
        <title>Complete genome sequence of Actinosynnema mirum type strain (101).</title>
        <authorList>
            <person name="Land M."/>
            <person name="Lapidus A."/>
            <person name="Mayilraj S."/>
            <person name="Chen F."/>
            <person name="Copeland A."/>
            <person name="Del Rio T.G."/>
            <person name="Nolan M."/>
            <person name="Lucas S."/>
            <person name="Tice H."/>
            <person name="Cheng J.F."/>
            <person name="Chertkov O."/>
            <person name="Bruce D."/>
            <person name="Goodwin L."/>
            <person name="Pitluck S."/>
            <person name="Rohde M."/>
            <person name="Goker M."/>
            <person name="Pati A."/>
            <person name="Ivanova N."/>
            <person name="Mavromatis K."/>
            <person name="Chen A."/>
            <person name="Palaniappan K."/>
            <person name="Hauser L."/>
            <person name="Chang Y.J."/>
            <person name="Jeffries C.C."/>
            <person name="Brettin T."/>
            <person name="Detter J.C."/>
            <person name="Han C."/>
            <person name="Chain P."/>
            <person name="Tindall B.J."/>
            <person name="Bristow J."/>
            <person name="Eisen J.A."/>
            <person name="Markowitz V."/>
            <person name="Hugenholtz P."/>
            <person name="Kyrpides N.C."/>
            <person name="Klenk H.P."/>
        </authorList>
    </citation>
    <scope>NUCLEOTIDE SEQUENCE [LARGE SCALE GENOMIC DNA]</scope>
    <source>
        <strain evidence="8">ATCC 29888 / DSM 43827 / JCM 3225 / NBRC 14064 / NCIMB 13271 / NRRL B-12336 / IMRU 3971 / 101</strain>
    </source>
</reference>
<evidence type="ECO:0000313" key="7">
    <source>
        <dbReference type="EMBL" id="ACU40725.1"/>
    </source>
</evidence>
<dbReference type="AlphaFoldDB" id="C6WR32"/>
<dbReference type="RefSeq" id="WP_015805602.1">
    <property type="nucleotide sequence ID" value="NC_013093.1"/>
</dbReference>
<sequence length="313" mass="32038">MAVVLCVGLTTVDVTQQVDEFPEPGEKMQSLAAFTSPGGPAANAATAVAALGHRAVLVTAAGSDPLGALALRGLADRRVEVVDTAPEDFRIALSMVVVRAGDGERTVVSRNAGGHLPAVPADLPDRVAEADVLLLDGHLGPLALAAARSARGRGVPVVLDAGSWKPVLDDLLPLVDVAACSAAFPLTERAVHDRGVPLVIRTRGALPVTWSNRTTAGPARPEPGAAGAGTTPAGSAGPDGGPVVSAGEVPVTPVPVRDTNGAGDVWHGALAVALARREPVARAVAWANEVAAVRVRNPAERWVEELWRWRDSG</sequence>
<dbReference type="SUPFAM" id="SSF53613">
    <property type="entry name" value="Ribokinase-like"/>
    <property type="match status" value="1"/>
</dbReference>
<evidence type="ECO:0000256" key="3">
    <source>
        <dbReference type="ARBA" id="ARBA00022777"/>
    </source>
</evidence>
<dbReference type="EMBL" id="CP001630">
    <property type="protein sequence ID" value="ACU40725.1"/>
    <property type="molecule type" value="Genomic_DNA"/>
</dbReference>
<name>C6WR32_ACTMD</name>
<dbReference type="PANTHER" id="PTHR42774">
    <property type="entry name" value="PHOSPHOTRANSFERASE SYSTEM TRANSPORT PROTEIN"/>
    <property type="match status" value="1"/>
</dbReference>
<proteinExistence type="inferred from homology"/>
<dbReference type="STRING" id="446462.Amir_6930"/>
<keyword evidence="2 4" id="KW-0808">Transferase</keyword>
<dbReference type="OrthoDB" id="9795789at2"/>
<evidence type="ECO:0000256" key="1">
    <source>
        <dbReference type="ARBA" id="ARBA00010688"/>
    </source>
</evidence>
<keyword evidence="3 4" id="KW-0418">Kinase</keyword>
<evidence type="ECO:0000259" key="6">
    <source>
        <dbReference type="Pfam" id="PF00294"/>
    </source>
</evidence>
<dbReference type="InterPro" id="IPR052562">
    <property type="entry name" value="Ketohexokinase-related"/>
</dbReference>
<evidence type="ECO:0000256" key="4">
    <source>
        <dbReference type="RuleBase" id="RU003704"/>
    </source>
</evidence>
<gene>
    <name evidence="7" type="ordered locus">Amir_6930</name>
</gene>
<evidence type="ECO:0000256" key="5">
    <source>
        <dbReference type="SAM" id="MobiDB-lite"/>
    </source>
</evidence>
<dbReference type="Proteomes" id="UP000002213">
    <property type="component" value="Chromosome"/>
</dbReference>
<feature type="domain" description="Carbohydrate kinase PfkB" evidence="6">
    <location>
        <begin position="235"/>
        <end position="297"/>
    </location>
</feature>
<dbReference type="GO" id="GO:0016301">
    <property type="term" value="F:kinase activity"/>
    <property type="evidence" value="ECO:0007669"/>
    <property type="project" value="UniProtKB-KW"/>
</dbReference>
<dbReference type="KEGG" id="ami:Amir_6930"/>